<dbReference type="EnsemblMetazoa" id="AFAF019973-RA">
    <property type="protein sequence ID" value="AFAF019973-PA"/>
    <property type="gene ID" value="AFAF019973"/>
</dbReference>
<protein>
    <submittedName>
        <fullName evidence="2">Uncharacterized protein</fullName>
    </submittedName>
</protein>
<keyword evidence="3" id="KW-1185">Reference proteome</keyword>
<name>A0A182QZH6_9DIPT</name>
<feature type="region of interest" description="Disordered" evidence="1">
    <location>
        <begin position="35"/>
        <end position="77"/>
    </location>
</feature>
<organism evidence="2 3">
    <name type="scientific">Anopheles farauti</name>
    <dbReference type="NCBI Taxonomy" id="69004"/>
    <lineage>
        <taxon>Eukaryota</taxon>
        <taxon>Metazoa</taxon>
        <taxon>Ecdysozoa</taxon>
        <taxon>Arthropoda</taxon>
        <taxon>Hexapoda</taxon>
        <taxon>Insecta</taxon>
        <taxon>Pterygota</taxon>
        <taxon>Neoptera</taxon>
        <taxon>Endopterygota</taxon>
        <taxon>Diptera</taxon>
        <taxon>Nematocera</taxon>
        <taxon>Culicoidea</taxon>
        <taxon>Culicidae</taxon>
        <taxon>Anophelinae</taxon>
        <taxon>Anopheles</taxon>
    </lineage>
</organism>
<evidence type="ECO:0000313" key="2">
    <source>
        <dbReference type="EnsemblMetazoa" id="AFAF019973-PA"/>
    </source>
</evidence>
<dbReference type="PROSITE" id="PS51257">
    <property type="entry name" value="PROKAR_LIPOPROTEIN"/>
    <property type="match status" value="1"/>
</dbReference>
<reference evidence="3" key="1">
    <citation type="submission" date="2014-01" db="EMBL/GenBank/DDBJ databases">
        <title>The Genome Sequence of Anopheles farauti FAR1 (V2).</title>
        <authorList>
            <consortium name="The Broad Institute Genomics Platform"/>
            <person name="Neafsey D.E."/>
            <person name="Besansky N."/>
            <person name="Howell P."/>
            <person name="Walton C."/>
            <person name="Young S.K."/>
            <person name="Zeng Q."/>
            <person name="Gargeya S."/>
            <person name="Fitzgerald M."/>
            <person name="Haas B."/>
            <person name="Abouelleil A."/>
            <person name="Allen A.W."/>
            <person name="Alvarado L."/>
            <person name="Arachchi H.M."/>
            <person name="Berlin A.M."/>
            <person name="Chapman S.B."/>
            <person name="Gainer-Dewar J."/>
            <person name="Goldberg J."/>
            <person name="Griggs A."/>
            <person name="Gujja S."/>
            <person name="Hansen M."/>
            <person name="Howarth C."/>
            <person name="Imamovic A."/>
            <person name="Ireland A."/>
            <person name="Larimer J."/>
            <person name="McCowan C."/>
            <person name="Murphy C."/>
            <person name="Pearson M."/>
            <person name="Poon T.W."/>
            <person name="Priest M."/>
            <person name="Roberts A."/>
            <person name="Saif S."/>
            <person name="Shea T."/>
            <person name="Sisk P."/>
            <person name="Sykes S."/>
            <person name="Wortman J."/>
            <person name="Nusbaum C."/>
            <person name="Birren B."/>
        </authorList>
    </citation>
    <scope>NUCLEOTIDE SEQUENCE [LARGE SCALE GENOMIC DNA]</scope>
    <source>
        <strain evidence="3">FAR1</strain>
    </source>
</reference>
<dbReference type="EMBL" id="AXCN02000185">
    <property type="status" value="NOT_ANNOTATED_CDS"/>
    <property type="molecule type" value="Genomic_DNA"/>
</dbReference>
<sequence>MEKYFINAASNRLQYDPTTAVIMVVGCGPREAFSEVRNENKKKRRKKTQKPPFTALSGWGRVGKPGGQWSNGQPHADGKIALVPETVIVKRTGQTRTTTTTNTII</sequence>
<evidence type="ECO:0000256" key="1">
    <source>
        <dbReference type="SAM" id="MobiDB-lite"/>
    </source>
</evidence>
<proteinExistence type="predicted"/>
<dbReference type="AlphaFoldDB" id="A0A182QZH6"/>
<feature type="compositionally biased region" description="Basic residues" evidence="1">
    <location>
        <begin position="40"/>
        <end position="49"/>
    </location>
</feature>
<dbReference type="Proteomes" id="UP000075886">
    <property type="component" value="Unassembled WGS sequence"/>
</dbReference>
<dbReference type="VEuPathDB" id="VectorBase:AFAF019973"/>
<reference evidence="2" key="2">
    <citation type="submission" date="2020-05" db="UniProtKB">
        <authorList>
            <consortium name="EnsemblMetazoa"/>
        </authorList>
    </citation>
    <scope>IDENTIFICATION</scope>
    <source>
        <strain evidence="2">FAR1</strain>
    </source>
</reference>
<accession>A0A182QZH6</accession>
<evidence type="ECO:0000313" key="3">
    <source>
        <dbReference type="Proteomes" id="UP000075886"/>
    </source>
</evidence>